<evidence type="ECO:0000256" key="3">
    <source>
        <dbReference type="ARBA" id="ARBA00022679"/>
    </source>
</evidence>
<sequence>MTKRLVTIAGSDALAGGGIQADLATFTEYGYQGLSVLTSIVTVLEDDFNVYPVDTDVVVEQLQSVFALDDIAAVKTGLIPNREQIELIADYLTKHVVGKIPIIVDPVMVVKESDAWDLGEVVSLFKTHLLPLATIITPNLAEAELLVGYAINNRVDMERAVQDLQVMGPQAIVIKGGARLAGDTALDMVFDGQNIVQLENQKLDTSFNNGAGCTFASAITANLAQDASVTDSVSDAKDFVFNGIQHGIALQRGDALGNVWQSARRISGGK</sequence>
<evidence type="ECO:0000256" key="8">
    <source>
        <dbReference type="ARBA" id="ARBA00022842"/>
    </source>
</evidence>
<evidence type="ECO:0000259" key="14">
    <source>
        <dbReference type="Pfam" id="PF08543"/>
    </source>
</evidence>
<keyword evidence="5" id="KW-0547">Nucleotide-binding</keyword>
<dbReference type="InterPro" id="IPR004399">
    <property type="entry name" value="HMP/HMP-P_kinase_dom"/>
</dbReference>
<evidence type="ECO:0000256" key="4">
    <source>
        <dbReference type="ARBA" id="ARBA00022723"/>
    </source>
</evidence>
<dbReference type="PANTHER" id="PTHR20858">
    <property type="entry name" value="PHOSPHOMETHYLPYRIMIDINE KINASE"/>
    <property type="match status" value="1"/>
</dbReference>
<keyword evidence="16" id="KW-1185">Reference proteome</keyword>
<organism evidence="15 16">
    <name type="scientific">Weissella ceti</name>
    <dbReference type="NCBI Taxonomy" id="759620"/>
    <lineage>
        <taxon>Bacteria</taxon>
        <taxon>Bacillati</taxon>
        <taxon>Bacillota</taxon>
        <taxon>Bacilli</taxon>
        <taxon>Lactobacillales</taxon>
        <taxon>Lactobacillaceae</taxon>
        <taxon>Weissella</taxon>
    </lineage>
</organism>
<dbReference type="GO" id="GO:0008902">
    <property type="term" value="F:hydroxymethylpyrimidine kinase activity"/>
    <property type="evidence" value="ECO:0007669"/>
    <property type="project" value="UniProtKB-EC"/>
</dbReference>
<evidence type="ECO:0000256" key="2">
    <source>
        <dbReference type="ARBA" id="ARBA00012104"/>
    </source>
</evidence>
<dbReference type="CDD" id="cd01169">
    <property type="entry name" value="HMPP_kinase"/>
    <property type="match status" value="1"/>
</dbReference>
<evidence type="ECO:0000256" key="11">
    <source>
        <dbReference type="ARBA" id="ARBA00042396"/>
    </source>
</evidence>
<dbReference type="RefSeq" id="WP_213408215.1">
    <property type="nucleotide sequence ID" value="NZ_CP074441.1"/>
</dbReference>
<comment type="caution">
    <text evidence="15">The sequence shown here is derived from an EMBL/GenBank/DDBJ whole genome shotgun (WGS) entry which is preliminary data.</text>
</comment>
<accession>A0ABT3E3E2</accession>
<dbReference type="InterPro" id="IPR029056">
    <property type="entry name" value="Ribokinase-like"/>
</dbReference>
<evidence type="ECO:0000256" key="1">
    <source>
        <dbReference type="ARBA" id="ARBA00009879"/>
    </source>
</evidence>
<evidence type="ECO:0000256" key="10">
    <source>
        <dbReference type="ARBA" id="ARBA00042348"/>
    </source>
</evidence>
<evidence type="ECO:0000256" key="12">
    <source>
        <dbReference type="ARBA" id="ARBA00042531"/>
    </source>
</evidence>
<dbReference type="NCBIfam" id="NF009078">
    <property type="entry name" value="PRK12413.1"/>
    <property type="match status" value="1"/>
</dbReference>
<feature type="domain" description="Pyridoxamine kinase/Phosphomethylpyrimidine kinase" evidence="14">
    <location>
        <begin position="12"/>
        <end position="254"/>
    </location>
</feature>
<evidence type="ECO:0000256" key="13">
    <source>
        <dbReference type="ARBA" id="ARBA00049293"/>
    </source>
</evidence>
<evidence type="ECO:0000313" key="15">
    <source>
        <dbReference type="EMBL" id="MCW0952935.1"/>
    </source>
</evidence>
<dbReference type="EC" id="2.7.1.35" evidence="2"/>
<dbReference type="Proteomes" id="UP001526225">
    <property type="component" value="Unassembled WGS sequence"/>
</dbReference>
<dbReference type="PANTHER" id="PTHR20858:SF19">
    <property type="entry name" value="PYRIDOXINE KINASE"/>
    <property type="match status" value="1"/>
</dbReference>
<keyword evidence="4" id="KW-0479">Metal-binding</keyword>
<protein>
    <recommendedName>
        <fullName evidence="2">pyridoxal kinase</fullName>
        <ecNumber evidence="2">2.7.1.35</ecNumber>
    </recommendedName>
    <alternativeName>
        <fullName evidence="10">PN/PL/PM kinase</fullName>
    </alternativeName>
    <alternativeName>
        <fullName evidence="11">Pyridoxal kinase</fullName>
    </alternativeName>
    <alternativeName>
        <fullName evidence="9">Pyridoxamine kinase</fullName>
    </alternativeName>
    <alternativeName>
        <fullName evidence="12">Vitamin B6 kinase</fullName>
    </alternativeName>
</protein>
<gene>
    <name evidence="15" type="ORF">OIT44_02470</name>
</gene>
<evidence type="ECO:0000313" key="16">
    <source>
        <dbReference type="Proteomes" id="UP001526225"/>
    </source>
</evidence>
<evidence type="ECO:0000256" key="7">
    <source>
        <dbReference type="ARBA" id="ARBA00022840"/>
    </source>
</evidence>
<keyword evidence="3 15" id="KW-0808">Transferase</keyword>
<name>A0ABT3E3E2_9LACO</name>
<evidence type="ECO:0000256" key="9">
    <source>
        <dbReference type="ARBA" id="ARBA00042307"/>
    </source>
</evidence>
<evidence type="ECO:0000256" key="5">
    <source>
        <dbReference type="ARBA" id="ARBA00022741"/>
    </source>
</evidence>
<dbReference type="GO" id="GO:0008972">
    <property type="term" value="F:phosphomethylpyrimidine kinase activity"/>
    <property type="evidence" value="ECO:0007669"/>
    <property type="project" value="UniProtKB-EC"/>
</dbReference>
<keyword evidence="6 15" id="KW-0418">Kinase</keyword>
<dbReference type="NCBIfam" id="TIGR00097">
    <property type="entry name" value="HMP-P_kinase"/>
    <property type="match status" value="1"/>
</dbReference>
<keyword evidence="8" id="KW-0460">Magnesium</keyword>
<dbReference type="InterPro" id="IPR013749">
    <property type="entry name" value="PM/HMP-P_kinase-1"/>
</dbReference>
<reference evidence="15 16" key="1">
    <citation type="submission" date="2022-10" db="EMBL/GenBank/DDBJ databases">
        <title>Weissella fermenti sp. nov., isolated from fermented cabbage.</title>
        <authorList>
            <person name="Lee J.K."/>
            <person name="Baek J.H."/>
            <person name="Choi D.G."/>
            <person name="Kim J.M."/>
            <person name="Jeon C.O."/>
        </authorList>
    </citation>
    <scope>NUCLEOTIDE SEQUENCE [LARGE SCALE GENOMIC DNA]</scope>
    <source>
        <strain evidence="15 16">KACC 18534</strain>
    </source>
</reference>
<dbReference type="Pfam" id="PF08543">
    <property type="entry name" value="Phos_pyr_kin"/>
    <property type="match status" value="1"/>
</dbReference>
<dbReference type="Gene3D" id="3.40.1190.20">
    <property type="match status" value="1"/>
</dbReference>
<evidence type="ECO:0000256" key="6">
    <source>
        <dbReference type="ARBA" id="ARBA00022777"/>
    </source>
</evidence>
<comment type="similarity">
    <text evidence="1">Belongs to the ThiD family.</text>
</comment>
<dbReference type="SUPFAM" id="SSF53613">
    <property type="entry name" value="Ribokinase-like"/>
    <property type="match status" value="1"/>
</dbReference>
<proteinExistence type="inferred from homology"/>
<keyword evidence="7" id="KW-0067">ATP-binding</keyword>
<comment type="catalytic activity">
    <reaction evidence="13">
        <text>pyridoxal + ATP = pyridoxal 5'-phosphate + ADP + H(+)</text>
        <dbReference type="Rhea" id="RHEA:10224"/>
        <dbReference type="ChEBI" id="CHEBI:15378"/>
        <dbReference type="ChEBI" id="CHEBI:17310"/>
        <dbReference type="ChEBI" id="CHEBI:30616"/>
        <dbReference type="ChEBI" id="CHEBI:456216"/>
        <dbReference type="ChEBI" id="CHEBI:597326"/>
        <dbReference type="EC" id="2.7.1.35"/>
    </reaction>
</comment>
<dbReference type="EMBL" id="JAOZFE010000002">
    <property type="protein sequence ID" value="MCW0952935.1"/>
    <property type="molecule type" value="Genomic_DNA"/>
</dbReference>